<protein>
    <recommendedName>
        <fullName evidence="5">Type II secretion system protein GspC N-terminal domain-containing protein</fullName>
    </recommendedName>
</protein>
<evidence type="ECO:0008006" key="5">
    <source>
        <dbReference type="Google" id="ProtNLM"/>
    </source>
</evidence>
<accession>A0ABV8ZLF9</accession>
<keyword evidence="2" id="KW-0472">Membrane</keyword>
<feature type="compositionally biased region" description="Polar residues" evidence="1">
    <location>
        <begin position="194"/>
        <end position="209"/>
    </location>
</feature>
<evidence type="ECO:0000313" key="3">
    <source>
        <dbReference type="EMBL" id="MFC4488284.1"/>
    </source>
</evidence>
<keyword evidence="4" id="KW-1185">Reference proteome</keyword>
<gene>
    <name evidence="3" type="ORF">ACFO0R_01500</name>
</gene>
<reference evidence="4" key="1">
    <citation type="journal article" date="2019" name="Int. J. Syst. Evol. Microbiol.">
        <title>The Global Catalogue of Microorganisms (GCM) 10K type strain sequencing project: providing services to taxonomists for standard genome sequencing and annotation.</title>
        <authorList>
            <consortium name="The Broad Institute Genomics Platform"/>
            <consortium name="The Broad Institute Genome Sequencing Center for Infectious Disease"/>
            <person name="Wu L."/>
            <person name="Ma J."/>
        </authorList>
    </citation>
    <scope>NUCLEOTIDE SEQUENCE [LARGE SCALE GENOMIC DNA]</scope>
    <source>
        <strain evidence="4">CGMCC 4.7608</strain>
    </source>
</reference>
<sequence>MKQVVHWSEKGKRLLPSAAVLGRLVAALPWLALAGAAVWLGTAVAPWFGPAAKQWRGLSEPAPQSAAAKVAIAHWFGEPVAQQAVVLPPVRLIGVYAPQASGVPGFAVIDDNGRSVALLQGKTTPDGWELARITASGVVMRSGGSEQFVPLIERAPGSGGAGGVAPPSMPIPSPVAPPSQAPVSPPAVVPVNPETPQQPGLDSASMVRQ</sequence>
<dbReference type="Proteomes" id="UP001595999">
    <property type="component" value="Unassembled WGS sequence"/>
</dbReference>
<feature type="region of interest" description="Disordered" evidence="1">
    <location>
        <begin position="153"/>
        <end position="209"/>
    </location>
</feature>
<feature type="compositionally biased region" description="Pro residues" evidence="1">
    <location>
        <begin position="167"/>
        <end position="188"/>
    </location>
</feature>
<evidence type="ECO:0000313" key="4">
    <source>
        <dbReference type="Proteomes" id="UP001595999"/>
    </source>
</evidence>
<feature type="transmembrane region" description="Helical" evidence="2">
    <location>
        <begin position="20"/>
        <end position="48"/>
    </location>
</feature>
<comment type="caution">
    <text evidence="3">The sequence shown here is derived from an EMBL/GenBank/DDBJ whole genome shotgun (WGS) entry which is preliminary data.</text>
</comment>
<organism evidence="3 4">
    <name type="scientific">Chromobacterium aquaticum</name>
    <dbReference type="NCBI Taxonomy" id="467180"/>
    <lineage>
        <taxon>Bacteria</taxon>
        <taxon>Pseudomonadati</taxon>
        <taxon>Pseudomonadota</taxon>
        <taxon>Betaproteobacteria</taxon>
        <taxon>Neisseriales</taxon>
        <taxon>Chromobacteriaceae</taxon>
        <taxon>Chromobacterium</taxon>
    </lineage>
</organism>
<evidence type="ECO:0000256" key="2">
    <source>
        <dbReference type="SAM" id="Phobius"/>
    </source>
</evidence>
<name>A0ABV8ZLF9_9NEIS</name>
<keyword evidence="2" id="KW-1133">Transmembrane helix</keyword>
<dbReference type="EMBL" id="JBHSEK010000001">
    <property type="protein sequence ID" value="MFC4488284.1"/>
    <property type="molecule type" value="Genomic_DNA"/>
</dbReference>
<dbReference type="RefSeq" id="WP_231462439.1">
    <property type="nucleotide sequence ID" value="NZ_JAJOHW010000072.1"/>
</dbReference>
<keyword evidence="2" id="KW-0812">Transmembrane</keyword>
<evidence type="ECO:0000256" key="1">
    <source>
        <dbReference type="SAM" id="MobiDB-lite"/>
    </source>
</evidence>
<proteinExistence type="predicted"/>